<dbReference type="Gene3D" id="3.10.450.710">
    <property type="entry name" value="Tgt2/MlaC"/>
    <property type="match status" value="1"/>
</dbReference>
<accession>A0A6I6JFJ7</accession>
<name>A0A6I6JFJ7_9BACT</name>
<evidence type="ECO:0000313" key="3">
    <source>
        <dbReference type="Proteomes" id="UP000428328"/>
    </source>
</evidence>
<gene>
    <name evidence="2" type="ORF">GM415_07355</name>
</gene>
<keyword evidence="3" id="KW-1185">Reference proteome</keyword>
<dbReference type="AlphaFoldDB" id="A0A6I6JFJ7"/>
<sequence>MLKKILFPLVLLCALLAAATVSAAKQTPMERVKEGADKLIKVLSDPALQDEAKHDEAISTLRKTAEEYIDFRLVTMYSVGKPWLKMSEQMQSDLTEAFVQLLERTYLKRIPAYGGQEVKYDKELVAGKKAKVFTEIIDKDKKIVVEFRLRDTGEQWMIYDVVAEGVSLVANYRSQFSEILDTGSPEDLLNLIRERIQKLDRGEVDASEDKVQG</sequence>
<dbReference type="EMBL" id="CP046400">
    <property type="protein sequence ID" value="QGY39949.1"/>
    <property type="molecule type" value="Genomic_DNA"/>
</dbReference>
<dbReference type="KEGG" id="psel:GM415_07355"/>
<feature type="signal peptide" evidence="1">
    <location>
        <begin position="1"/>
        <end position="23"/>
    </location>
</feature>
<dbReference type="InterPro" id="IPR008869">
    <property type="entry name" value="MlaC/ttg2D"/>
</dbReference>
<organism evidence="2 3">
    <name type="scientific">Pseudodesulfovibrio cashew</name>
    <dbReference type="NCBI Taxonomy" id="2678688"/>
    <lineage>
        <taxon>Bacteria</taxon>
        <taxon>Pseudomonadati</taxon>
        <taxon>Thermodesulfobacteriota</taxon>
        <taxon>Desulfovibrionia</taxon>
        <taxon>Desulfovibrionales</taxon>
        <taxon>Desulfovibrionaceae</taxon>
    </lineage>
</organism>
<dbReference type="RefSeq" id="WP_158947173.1">
    <property type="nucleotide sequence ID" value="NZ_CP046400.1"/>
</dbReference>
<dbReference type="InterPro" id="IPR042245">
    <property type="entry name" value="Tgt2/MlaC_sf"/>
</dbReference>
<reference evidence="2 3" key="1">
    <citation type="submission" date="2019-11" db="EMBL/GenBank/DDBJ databases">
        <authorList>
            <person name="Zheng R.K."/>
            <person name="Sun C.M."/>
        </authorList>
    </citation>
    <scope>NUCLEOTIDE SEQUENCE [LARGE SCALE GENOMIC DNA]</scope>
    <source>
        <strain evidence="2 3">SRB007</strain>
    </source>
</reference>
<dbReference type="Pfam" id="PF05494">
    <property type="entry name" value="MlaC"/>
    <property type="match status" value="1"/>
</dbReference>
<proteinExistence type="predicted"/>
<evidence type="ECO:0000256" key="1">
    <source>
        <dbReference type="SAM" id="SignalP"/>
    </source>
</evidence>
<feature type="chain" id="PRO_5026128729" evidence="1">
    <location>
        <begin position="24"/>
        <end position="213"/>
    </location>
</feature>
<dbReference type="PANTHER" id="PTHR36573:SF1">
    <property type="entry name" value="INTERMEMBRANE PHOSPHOLIPID TRANSPORT SYSTEM BINDING PROTEIN MLAC"/>
    <property type="match status" value="1"/>
</dbReference>
<dbReference type="PANTHER" id="PTHR36573">
    <property type="entry name" value="INTERMEMBRANE PHOSPHOLIPID TRANSPORT SYSTEM BINDING PROTEIN MLAC"/>
    <property type="match status" value="1"/>
</dbReference>
<evidence type="ECO:0000313" key="2">
    <source>
        <dbReference type="EMBL" id="QGY39949.1"/>
    </source>
</evidence>
<dbReference type="Proteomes" id="UP000428328">
    <property type="component" value="Chromosome"/>
</dbReference>
<dbReference type="PIRSF" id="PIRSF004649">
    <property type="entry name" value="MlaC"/>
    <property type="match status" value="1"/>
</dbReference>
<protein>
    <submittedName>
        <fullName evidence="2">ABC transporter substrate-binding protein</fullName>
    </submittedName>
</protein>
<keyword evidence="1" id="KW-0732">Signal</keyword>